<feature type="region of interest" description="Disordered" evidence="1">
    <location>
        <begin position="179"/>
        <end position="204"/>
    </location>
</feature>
<dbReference type="PROSITE" id="PS50042">
    <property type="entry name" value="CNMP_BINDING_3"/>
    <property type="match status" value="1"/>
</dbReference>
<evidence type="ECO:0000313" key="3">
    <source>
        <dbReference type="EMBL" id="CBH12298.1"/>
    </source>
</evidence>
<dbReference type="Gene3D" id="2.60.120.10">
    <property type="entry name" value="Jelly Rolls"/>
    <property type="match status" value="1"/>
</dbReference>
<dbReference type="EMBL" id="FN554970">
    <property type="protein sequence ID" value="CBH12298.1"/>
    <property type="molecule type" value="Genomic_DNA"/>
</dbReference>
<dbReference type="SUPFAM" id="SSF51206">
    <property type="entry name" value="cAMP-binding domain-like"/>
    <property type="match status" value="1"/>
</dbReference>
<dbReference type="PANTHER" id="PTHR23011:SF28">
    <property type="entry name" value="CYCLIC NUCLEOTIDE-BINDING DOMAIN CONTAINING PROTEIN"/>
    <property type="match status" value="1"/>
</dbReference>
<gene>
    <name evidence="3" type="ORF">TbgDal_VII2580</name>
</gene>
<protein>
    <recommendedName>
        <fullName evidence="2">Cyclic nucleotide-binding domain-containing protein</fullName>
    </recommendedName>
</protein>
<evidence type="ECO:0000313" key="4">
    <source>
        <dbReference type="Proteomes" id="UP000002316"/>
    </source>
</evidence>
<dbReference type="AlphaFoldDB" id="C9ZRJ6"/>
<name>C9ZRJ6_TRYB9</name>
<dbReference type="VEuPathDB" id="TriTrypDB:Tbg972.7.2580"/>
<accession>C9ZRJ6</accession>
<evidence type="ECO:0000256" key="1">
    <source>
        <dbReference type="SAM" id="MobiDB-lite"/>
    </source>
</evidence>
<dbReference type="Proteomes" id="UP000002316">
    <property type="component" value="Chromosome 7"/>
</dbReference>
<dbReference type="OrthoDB" id="417078at2759"/>
<evidence type="ECO:0000259" key="2">
    <source>
        <dbReference type="PROSITE" id="PS50042"/>
    </source>
</evidence>
<dbReference type="RefSeq" id="XP_011774579.1">
    <property type="nucleotide sequence ID" value="XM_011776277.1"/>
</dbReference>
<dbReference type="KEGG" id="tbg:TbgDal_VII2580"/>
<proteinExistence type="predicted"/>
<feature type="domain" description="Cyclic nucleotide-binding" evidence="2">
    <location>
        <begin position="419"/>
        <end position="444"/>
    </location>
</feature>
<dbReference type="GeneID" id="23862417"/>
<organism evidence="3 4">
    <name type="scientific">Trypanosoma brucei gambiense (strain MHOM/CI/86/DAL972)</name>
    <dbReference type="NCBI Taxonomy" id="679716"/>
    <lineage>
        <taxon>Eukaryota</taxon>
        <taxon>Discoba</taxon>
        <taxon>Euglenozoa</taxon>
        <taxon>Kinetoplastea</taxon>
        <taxon>Metakinetoplastina</taxon>
        <taxon>Trypanosomatida</taxon>
        <taxon>Trypanosomatidae</taxon>
        <taxon>Trypanosoma</taxon>
    </lineage>
</organism>
<dbReference type="InterPro" id="IPR000595">
    <property type="entry name" value="cNMP-bd_dom"/>
</dbReference>
<dbReference type="InterPro" id="IPR014710">
    <property type="entry name" value="RmlC-like_jellyroll"/>
</dbReference>
<reference evidence="4" key="1">
    <citation type="journal article" date="2010" name="PLoS Negl. Trop. Dis.">
        <title>The genome sequence of Trypanosoma brucei gambiense, causative agent of chronic human african trypanosomiasis.</title>
        <authorList>
            <person name="Jackson A.P."/>
            <person name="Sanders M."/>
            <person name="Berry A."/>
            <person name="McQuillan J."/>
            <person name="Aslett M.A."/>
            <person name="Quail M.A."/>
            <person name="Chukualim B."/>
            <person name="Capewell P."/>
            <person name="MacLeod A."/>
            <person name="Melville S.E."/>
            <person name="Gibson W."/>
            <person name="Barry J.D."/>
            <person name="Berriman M."/>
            <person name="Hertz-Fowler C."/>
        </authorList>
    </citation>
    <scope>NUCLEOTIDE SEQUENCE [LARGE SCALE GENOMIC DNA]</scope>
    <source>
        <strain evidence="4">MHOM/CI/86/DAL972</strain>
    </source>
</reference>
<dbReference type="InterPro" id="IPR018490">
    <property type="entry name" value="cNMP-bd_dom_sf"/>
</dbReference>
<sequence>MSIVNQLTPAERRILNEALENAEKRACNGALAAAEGTQFPLIPGVATAGARRAKPKACNTMERISQQERQERELWMAVERSLEHPFVYRTDSSKELAVNMLRRIPRLKDLSLRDLETMSSTMRIAHVGDGVVLAGNQPRKTEANVETMDYIDHYSLVVNEDTATTAGWSSDVDLAPKAEREVTSAQEASEQGRDDSSCSPSKSSARHDMARYVYVLLRGNVLLRLPFKCPMDALVEPYEMFGLPTTLAALPEDAYYQTCSDCVLLCFPRNKEYVMDGVLKRLDKRLVQEQTTFLQQHLRVKVLTHWTPQEYERCARALVPLRVSWRQMVVEQDMESDAMYFIKEGQCVVVRNVPLPRGRARYGRRVHEGSITCFPSTGAKARQSRQLNESVTSFGHFPSSASRGQQHNLPSQTMKFVEVATLREGEFFGELGLLSHEVDRKPDVEKIRSEAYWRNTLAAAKDAPTDYAPLDGELPLQKVLQPLSSGSPSPRGIEGDPTSFALGLEPTNKFSMFPQPTMGRQASVYTRCPCVFYMLPYDRCRELFGAREYAQLKEFANGYPSREDIEIHYERQRKWSKYRKTLVNDVLNDASNMRQKSHEGCSRVK</sequence>
<dbReference type="PANTHER" id="PTHR23011">
    <property type="entry name" value="CYCLIC NUCLEOTIDE-BINDING DOMAIN CONTAINING PROTEIN"/>
    <property type="match status" value="1"/>
</dbReference>